<evidence type="ECO:0000256" key="1">
    <source>
        <dbReference type="SAM" id="MobiDB-lite"/>
    </source>
</evidence>
<dbReference type="Proteomes" id="UP001221898">
    <property type="component" value="Unassembled WGS sequence"/>
</dbReference>
<dbReference type="AlphaFoldDB" id="A0AAD7TAB4"/>
<protein>
    <submittedName>
        <fullName evidence="2">Uncharacterized protein</fullName>
    </submittedName>
</protein>
<keyword evidence="3" id="KW-1185">Reference proteome</keyword>
<name>A0AAD7TAB4_9TELE</name>
<feature type="region of interest" description="Disordered" evidence="1">
    <location>
        <begin position="1"/>
        <end position="59"/>
    </location>
</feature>
<feature type="compositionally biased region" description="Basic and acidic residues" evidence="1">
    <location>
        <begin position="1"/>
        <end position="23"/>
    </location>
</feature>
<gene>
    <name evidence="2" type="ORF">AAFF_G00283100</name>
</gene>
<comment type="caution">
    <text evidence="2">The sequence shown here is derived from an EMBL/GenBank/DDBJ whole genome shotgun (WGS) entry which is preliminary data.</text>
</comment>
<sequence length="111" mass="12474">MRDMERGTERFQEIRGRGEERGEPVWLPAGDGRAVGRHNDGQRTSAPPPWPDEEQSRGLSAASILRCHARHLQCRATPSEHVRNFGGTLWERKHCCSLGFRIGSVSPKTTI</sequence>
<proteinExistence type="predicted"/>
<evidence type="ECO:0000313" key="2">
    <source>
        <dbReference type="EMBL" id="KAJ8417083.1"/>
    </source>
</evidence>
<accession>A0AAD7TAB4</accession>
<dbReference type="EMBL" id="JAINUG010000004">
    <property type="protein sequence ID" value="KAJ8417083.1"/>
    <property type="molecule type" value="Genomic_DNA"/>
</dbReference>
<evidence type="ECO:0000313" key="3">
    <source>
        <dbReference type="Proteomes" id="UP001221898"/>
    </source>
</evidence>
<organism evidence="2 3">
    <name type="scientific">Aldrovandia affinis</name>
    <dbReference type="NCBI Taxonomy" id="143900"/>
    <lineage>
        <taxon>Eukaryota</taxon>
        <taxon>Metazoa</taxon>
        <taxon>Chordata</taxon>
        <taxon>Craniata</taxon>
        <taxon>Vertebrata</taxon>
        <taxon>Euteleostomi</taxon>
        <taxon>Actinopterygii</taxon>
        <taxon>Neopterygii</taxon>
        <taxon>Teleostei</taxon>
        <taxon>Notacanthiformes</taxon>
        <taxon>Halosauridae</taxon>
        <taxon>Aldrovandia</taxon>
    </lineage>
</organism>
<reference evidence="2" key="1">
    <citation type="journal article" date="2023" name="Science">
        <title>Genome structures resolve the early diversification of teleost fishes.</title>
        <authorList>
            <person name="Parey E."/>
            <person name="Louis A."/>
            <person name="Montfort J."/>
            <person name="Bouchez O."/>
            <person name="Roques C."/>
            <person name="Iampietro C."/>
            <person name="Lluch J."/>
            <person name="Castinel A."/>
            <person name="Donnadieu C."/>
            <person name="Desvignes T."/>
            <person name="Floi Bucao C."/>
            <person name="Jouanno E."/>
            <person name="Wen M."/>
            <person name="Mejri S."/>
            <person name="Dirks R."/>
            <person name="Jansen H."/>
            <person name="Henkel C."/>
            <person name="Chen W.J."/>
            <person name="Zahm M."/>
            <person name="Cabau C."/>
            <person name="Klopp C."/>
            <person name="Thompson A.W."/>
            <person name="Robinson-Rechavi M."/>
            <person name="Braasch I."/>
            <person name="Lecointre G."/>
            <person name="Bobe J."/>
            <person name="Postlethwait J.H."/>
            <person name="Berthelot C."/>
            <person name="Roest Crollius H."/>
            <person name="Guiguen Y."/>
        </authorList>
    </citation>
    <scope>NUCLEOTIDE SEQUENCE</scope>
    <source>
        <strain evidence="2">NC1722</strain>
    </source>
</reference>